<evidence type="ECO:0000256" key="1">
    <source>
        <dbReference type="ARBA" id="ARBA00010641"/>
    </source>
</evidence>
<evidence type="ECO:0000259" key="7">
    <source>
        <dbReference type="Pfam" id="PF08281"/>
    </source>
</evidence>
<keyword evidence="9" id="KW-1185">Reference proteome</keyword>
<comment type="caution">
    <text evidence="8">The sequence shown here is derived from an EMBL/GenBank/DDBJ whole genome shotgun (WGS) entry which is preliminary data.</text>
</comment>
<dbReference type="PANTHER" id="PTHR43133:SF50">
    <property type="entry name" value="ECF RNA POLYMERASE SIGMA FACTOR SIGM"/>
    <property type="match status" value="1"/>
</dbReference>
<proteinExistence type="inferred from homology"/>
<dbReference type="InterPro" id="IPR036388">
    <property type="entry name" value="WH-like_DNA-bd_sf"/>
</dbReference>
<dbReference type="Proteomes" id="UP000619479">
    <property type="component" value="Unassembled WGS sequence"/>
</dbReference>
<dbReference type="InterPro" id="IPR039425">
    <property type="entry name" value="RNA_pol_sigma-70-like"/>
</dbReference>
<evidence type="ECO:0000313" key="9">
    <source>
        <dbReference type="Proteomes" id="UP000619479"/>
    </source>
</evidence>
<dbReference type="Gene3D" id="1.10.1740.10">
    <property type="match status" value="1"/>
</dbReference>
<dbReference type="AlphaFoldDB" id="A0A919IJA3"/>
<comment type="similarity">
    <text evidence="1">Belongs to the sigma-70 factor family. ECF subfamily.</text>
</comment>
<dbReference type="SUPFAM" id="SSF88946">
    <property type="entry name" value="Sigma2 domain of RNA polymerase sigma factors"/>
    <property type="match status" value="1"/>
</dbReference>
<dbReference type="InterPro" id="IPR014284">
    <property type="entry name" value="RNA_pol_sigma-70_dom"/>
</dbReference>
<dbReference type="SUPFAM" id="SSF88659">
    <property type="entry name" value="Sigma3 and sigma4 domains of RNA polymerase sigma factors"/>
    <property type="match status" value="1"/>
</dbReference>
<dbReference type="GO" id="GO:0006352">
    <property type="term" value="P:DNA-templated transcription initiation"/>
    <property type="evidence" value="ECO:0007669"/>
    <property type="project" value="InterPro"/>
</dbReference>
<dbReference type="InterPro" id="IPR007627">
    <property type="entry name" value="RNA_pol_sigma70_r2"/>
</dbReference>
<dbReference type="Pfam" id="PF08281">
    <property type="entry name" value="Sigma70_r4_2"/>
    <property type="match status" value="1"/>
</dbReference>
<dbReference type="GO" id="GO:0003677">
    <property type="term" value="F:DNA binding"/>
    <property type="evidence" value="ECO:0007669"/>
    <property type="project" value="UniProtKB-KW"/>
</dbReference>
<keyword evidence="2" id="KW-0805">Transcription regulation</keyword>
<dbReference type="NCBIfam" id="TIGR02937">
    <property type="entry name" value="sigma70-ECF"/>
    <property type="match status" value="1"/>
</dbReference>
<evidence type="ECO:0000259" key="6">
    <source>
        <dbReference type="Pfam" id="PF04542"/>
    </source>
</evidence>
<reference evidence="8" key="1">
    <citation type="submission" date="2021-01" db="EMBL/GenBank/DDBJ databases">
        <title>Whole genome shotgun sequence of Actinoplanes cyaneus NBRC 14990.</title>
        <authorList>
            <person name="Komaki H."/>
            <person name="Tamura T."/>
        </authorList>
    </citation>
    <scope>NUCLEOTIDE SEQUENCE</scope>
    <source>
        <strain evidence="8">NBRC 14990</strain>
    </source>
</reference>
<keyword evidence="3" id="KW-0731">Sigma factor</keyword>
<dbReference type="Gene3D" id="1.10.10.10">
    <property type="entry name" value="Winged helix-like DNA-binding domain superfamily/Winged helix DNA-binding domain"/>
    <property type="match status" value="1"/>
</dbReference>
<dbReference type="RefSeq" id="WP_203739984.1">
    <property type="nucleotide sequence ID" value="NZ_BAAAUC010000007.1"/>
</dbReference>
<evidence type="ECO:0000313" key="8">
    <source>
        <dbReference type="EMBL" id="GID64483.1"/>
    </source>
</evidence>
<evidence type="ECO:0000256" key="2">
    <source>
        <dbReference type="ARBA" id="ARBA00023015"/>
    </source>
</evidence>
<sequence>MERRSADFASFYESTRDDCLRAVAAVVGNRQTAEELVAEAFARAWASWAKLARHPAPQAWVVRTALNFHVSWWRRHRREAPVTEWSDHPDPGADPGMGVPDRRLVAALESLPARQRQVVVLRIFLDLDSETTARTLGIASGTVTAHLARATRALRACLTPLTEKE</sequence>
<feature type="domain" description="RNA polymerase sigma factor 70 region 4 type 2" evidence="7">
    <location>
        <begin position="102"/>
        <end position="154"/>
    </location>
</feature>
<name>A0A919IJA3_9ACTN</name>
<evidence type="ECO:0000256" key="3">
    <source>
        <dbReference type="ARBA" id="ARBA00023082"/>
    </source>
</evidence>
<keyword evidence="4" id="KW-0238">DNA-binding</keyword>
<dbReference type="InterPro" id="IPR013325">
    <property type="entry name" value="RNA_pol_sigma_r2"/>
</dbReference>
<dbReference type="PANTHER" id="PTHR43133">
    <property type="entry name" value="RNA POLYMERASE ECF-TYPE SIGMA FACTO"/>
    <property type="match status" value="1"/>
</dbReference>
<evidence type="ECO:0000256" key="5">
    <source>
        <dbReference type="ARBA" id="ARBA00023163"/>
    </source>
</evidence>
<accession>A0A919IJA3</accession>
<evidence type="ECO:0000256" key="4">
    <source>
        <dbReference type="ARBA" id="ARBA00023125"/>
    </source>
</evidence>
<gene>
    <name evidence="8" type="ORF">Acy02nite_23640</name>
</gene>
<dbReference type="InterPro" id="IPR013249">
    <property type="entry name" value="RNA_pol_sigma70_r4_t2"/>
</dbReference>
<protein>
    <submittedName>
        <fullName evidence="8">RNA polymerase sigma24 factor</fullName>
    </submittedName>
</protein>
<dbReference type="EMBL" id="BOMH01000017">
    <property type="protein sequence ID" value="GID64483.1"/>
    <property type="molecule type" value="Genomic_DNA"/>
</dbReference>
<dbReference type="GO" id="GO:0016987">
    <property type="term" value="F:sigma factor activity"/>
    <property type="evidence" value="ECO:0007669"/>
    <property type="project" value="UniProtKB-KW"/>
</dbReference>
<feature type="domain" description="RNA polymerase sigma-70 region 2" evidence="6">
    <location>
        <begin position="12"/>
        <end position="78"/>
    </location>
</feature>
<organism evidence="8 9">
    <name type="scientific">Actinoplanes cyaneus</name>
    <dbReference type="NCBI Taxonomy" id="52696"/>
    <lineage>
        <taxon>Bacteria</taxon>
        <taxon>Bacillati</taxon>
        <taxon>Actinomycetota</taxon>
        <taxon>Actinomycetes</taxon>
        <taxon>Micromonosporales</taxon>
        <taxon>Micromonosporaceae</taxon>
        <taxon>Actinoplanes</taxon>
    </lineage>
</organism>
<keyword evidence="5" id="KW-0804">Transcription</keyword>
<dbReference type="Pfam" id="PF04542">
    <property type="entry name" value="Sigma70_r2"/>
    <property type="match status" value="1"/>
</dbReference>
<dbReference type="InterPro" id="IPR013324">
    <property type="entry name" value="RNA_pol_sigma_r3/r4-like"/>
</dbReference>